<dbReference type="Proteomes" id="UP000005951">
    <property type="component" value="Unassembled WGS sequence"/>
</dbReference>
<dbReference type="InterPro" id="IPR016156">
    <property type="entry name" value="FAD/NAD-linked_Rdtase_dimer_sf"/>
</dbReference>
<dbReference type="AlphaFoldDB" id="K8XJ44"/>
<feature type="domain" description="Reductase C-terminal" evidence="6">
    <location>
        <begin position="329"/>
        <end position="404"/>
    </location>
</feature>
<keyword evidence="4" id="KW-0560">Oxidoreductase</keyword>
<keyword evidence="2" id="KW-0285">Flavoprotein</keyword>
<reference evidence="7 8" key="1">
    <citation type="journal article" date="2013" name="Genome Announc.">
        <title>Draft Genome Sequence of Rhodococcus opacus Strain M213 Shows a Diverse Catabolic Potential.</title>
        <authorList>
            <person name="Pathak A."/>
            <person name="Green S.J."/>
            <person name="Ogram A."/>
            <person name="Chauhan A."/>
        </authorList>
    </citation>
    <scope>NUCLEOTIDE SEQUENCE [LARGE SCALE GENOMIC DNA]</scope>
    <source>
        <strain evidence="7 8">M213</strain>
    </source>
</reference>
<evidence type="ECO:0000313" key="8">
    <source>
        <dbReference type="Proteomes" id="UP000005951"/>
    </source>
</evidence>
<dbReference type="Pfam" id="PF14759">
    <property type="entry name" value="Reductase_C"/>
    <property type="match status" value="1"/>
</dbReference>
<dbReference type="Pfam" id="PF07992">
    <property type="entry name" value="Pyr_redox_2"/>
    <property type="match status" value="1"/>
</dbReference>
<dbReference type="RefSeq" id="WP_005259160.1">
    <property type="nucleotide sequence ID" value="NZ_AJYC02000064.1"/>
</dbReference>
<evidence type="ECO:0000259" key="6">
    <source>
        <dbReference type="Pfam" id="PF14759"/>
    </source>
</evidence>
<name>K8XJ44_RHOOP</name>
<dbReference type="SUPFAM" id="SSF55424">
    <property type="entry name" value="FAD/NAD-linked reductases, dimerisation (C-terminal) domain"/>
    <property type="match status" value="1"/>
</dbReference>
<organism evidence="7 8">
    <name type="scientific">Rhodococcus opacus M213</name>
    <dbReference type="NCBI Taxonomy" id="1129896"/>
    <lineage>
        <taxon>Bacteria</taxon>
        <taxon>Bacillati</taxon>
        <taxon>Actinomycetota</taxon>
        <taxon>Actinomycetes</taxon>
        <taxon>Mycobacteriales</taxon>
        <taxon>Nocardiaceae</taxon>
        <taxon>Rhodococcus</taxon>
    </lineage>
</organism>
<dbReference type="InterPro" id="IPR050446">
    <property type="entry name" value="FAD-oxidoreductase/Apoptosis"/>
</dbReference>
<accession>K8XJ44</accession>
<gene>
    <name evidence="7" type="ORF">WSS_A20329</name>
</gene>
<dbReference type="SUPFAM" id="SSF51905">
    <property type="entry name" value="FAD/NAD(P)-binding domain"/>
    <property type="match status" value="2"/>
</dbReference>
<dbReference type="InterPro" id="IPR028202">
    <property type="entry name" value="Reductase_C"/>
</dbReference>
<evidence type="ECO:0000256" key="4">
    <source>
        <dbReference type="ARBA" id="ARBA00023002"/>
    </source>
</evidence>
<dbReference type="GO" id="GO:0016651">
    <property type="term" value="F:oxidoreductase activity, acting on NAD(P)H"/>
    <property type="evidence" value="ECO:0007669"/>
    <property type="project" value="TreeGrafter"/>
</dbReference>
<protein>
    <submittedName>
        <fullName evidence="7">FAD-dependent oxidoreductase</fullName>
    </submittedName>
</protein>
<evidence type="ECO:0000256" key="1">
    <source>
        <dbReference type="ARBA" id="ARBA00001974"/>
    </source>
</evidence>
<dbReference type="Gene3D" id="3.50.50.60">
    <property type="entry name" value="FAD/NAD(P)-binding domain"/>
    <property type="match status" value="2"/>
</dbReference>
<evidence type="ECO:0000256" key="3">
    <source>
        <dbReference type="ARBA" id="ARBA00022827"/>
    </source>
</evidence>
<evidence type="ECO:0000259" key="5">
    <source>
        <dbReference type="Pfam" id="PF07992"/>
    </source>
</evidence>
<dbReference type="PANTHER" id="PTHR43557:SF2">
    <property type="entry name" value="RIESKE DOMAIN-CONTAINING PROTEIN-RELATED"/>
    <property type="match status" value="1"/>
</dbReference>
<dbReference type="PANTHER" id="PTHR43557">
    <property type="entry name" value="APOPTOSIS-INDUCING FACTOR 1"/>
    <property type="match status" value="1"/>
</dbReference>
<feature type="domain" description="FAD/NAD(P)-binding" evidence="5">
    <location>
        <begin position="8"/>
        <end position="304"/>
    </location>
</feature>
<evidence type="ECO:0000313" key="7">
    <source>
        <dbReference type="EMBL" id="EKT80831.1"/>
    </source>
</evidence>
<keyword evidence="3" id="KW-0274">FAD</keyword>
<proteinExistence type="predicted"/>
<dbReference type="PRINTS" id="PR00411">
    <property type="entry name" value="PNDRDTASEI"/>
</dbReference>
<evidence type="ECO:0000256" key="2">
    <source>
        <dbReference type="ARBA" id="ARBA00022630"/>
    </source>
</evidence>
<comment type="caution">
    <text evidence="7">The sequence shown here is derived from an EMBL/GenBank/DDBJ whole genome shotgun (WGS) entry which is preliminary data.</text>
</comment>
<dbReference type="InterPro" id="IPR036188">
    <property type="entry name" value="FAD/NAD-bd_sf"/>
</dbReference>
<dbReference type="InterPro" id="IPR023753">
    <property type="entry name" value="FAD/NAD-binding_dom"/>
</dbReference>
<dbReference type="Gene3D" id="3.30.390.30">
    <property type="match status" value="1"/>
</dbReference>
<sequence length="406" mass="43484">MIVRPLRRVAVVGSSLAGIHAAESLRKQGFEGTITMIGDEQHLPYDRPPLSKQLLSGSWHPTRTQLRNDDTIADLDLDWRRGHAAVGLDPRRRQVHLADGSAVEYDAAIVATGTTPRRVANPRELSGIRTLRTLEDALAIRAALDDEPRLVVVGGGFIGAEVAAEARRRGLTVTMIEALPVPLSRGLGTRMGGLCADLHTRHGVELRCGVSVRGFEGRGSLERVLLSDGTAVDADLAVVGIGSVPATGWLKTSGLEIDNGVVCDPFCRASAPGVYAAGDVARWHHPLFGESIRLEHWTNAREQAIAAAATVMADHNGGREPNPYAPVPYVWSDQYGKRIQVAGRASAQPDEVAVVHHDLVAGSTVALYRSGDRLGGVLAIDAPRRLLPYRRMIADGVSWQDALAAA</sequence>
<dbReference type="PRINTS" id="PR00368">
    <property type="entry name" value="FADPNR"/>
</dbReference>
<comment type="cofactor">
    <cofactor evidence="1">
        <name>FAD</name>
        <dbReference type="ChEBI" id="CHEBI:57692"/>
    </cofactor>
</comment>
<dbReference type="GO" id="GO:0005737">
    <property type="term" value="C:cytoplasm"/>
    <property type="evidence" value="ECO:0007669"/>
    <property type="project" value="TreeGrafter"/>
</dbReference>
<dbReference type="EMBL" id="AJYC02000064">
    <property type="protein sequence ID" value="EKT80831.1"/>
    <property type="molecule type" value="Genomic_DNA"/>
</dbReference>